<dbReference type="InterPro" id="IPR051781">
    <property type="entry name" value="Metallo-dep_Hydrolase"/>
</dbReference>
<evidence type="ECO:0000313" key="4">
    <source>
        <dbReference type="Proteomes" id="UP000248688"/>
    </source>
</evidence>
<accession>A0A2Z4IRK2</accession>
<name>A0A2Z4IRK2_9BACT</name>
<dbReference type="InterPro" id="IPR006680">
    <property type="entry name" value="Amidohydro-rel"/>
</dbReference>
<dbReference type="Proteomes" id="UP000248688">
    <property type="component" value="Chromosome"/>
</dbReference>
<dbReference type="InterPro" id="IPR032466">
    <property type="entry name" value="Metal_Hydrolase"/>
</dbReference>
<gene>
    <name evidence="3" type="ORF">DN752_24005</name>
</gene>
<dbReference type="Gene3D" id="3.20.20.140">
    <property type="entry name" value="Metal-dependent hydrolases"/>
    <property type="match status" value="1"/>
</dbReference>
<dbReference type="AlphaFoldDB" id="A0A2Z4IRK2"/>
<dbReference type="OrthoDB" id="9802793at2"/>
<keyword evidence="4" id="KW-1185">Reference proteome</keyword>
<feature type="signal peptide" evidence="1">
    <location>
        <begin position="1"/>
        <end position="21"/>
    </location>
</feature>
<sequence>MRKLTYIISALLLIGAQQVDAQTPKGSLLIQHATVLTVTQGTLEDTDVLVQDGLIKKIGKDLSASSKVETIDASGKYLMPGIIDAHSHLALDVVNEATAPITAEVSIADVINPFDVGIYRALAGGTTIAHGLHGSANAIGGQSITMKYRYGTRNPDDIVMKEAPRTIKFALGENPTRVHGRGKNIQPRTRMGVEAVIRNGFNEALQYKENWKNYNSSKNQKNSNAVPPVYNLRLQTLADILDGKIIIHCHSYRADEIYMLINVCRDFGVDKLVFTHVNEGFKVAPELAKYTMGASVFSDWWAYKFEVYYSTAYNAAILTENDVVTSINSDSDELIRHLYHEAAKTQRYGGLTDEQALALITINPAKQLGIDEYVGSIEEGKQADLVIFDEHPLSVYAVPQMTFVDGVKYFDINEDEDDQRLKVSPTEMVEPVYLQAEEESCMHGVELFTEGTTFTHSH</sequence>
<evidence type="ECO:0000259" key="2">
    <source>
        <dbReference type="Pfam" id="PF01979"/>
    </source>
</evidence>
<keyword evidence="1" id="KW-0732">Signal</keyword>
<evidence type="ECO:0000313" key="3">
    <source>
        <dbReference type="EMBL" id="AWW33339.1"/>
    </source>
</evidence>
<evidence type="ECO:0000256" key="1">
    <source>
        <dbReference type="SAM" id="SignalP"/>
    </source>
</evidence>
<feature type="domain" description="Amidohydrolase-related" evidence="2">
    <location>
        <begin position="334"/>
        <end position="404"/>
    </location>
</feature>
<dbReference type="PANTHER" id="PTHR43135">
    <property type="entry name" value="ALPHA-D-RIBOSE 1-METHYLPHOSPHONATE 5-TRIPHOSPHATE DIPHOSPHATASE"/>
    <property type="match status" value="1"/>
</dbReference>
<feature type="chain" id="PRO_5016280575" evidence="1">
    <location>
        <begin position="22"/>
        <end position="458"/>
    </location>
</feature>
<dbReference type="RefSeq" id="WP_112786706.1">
    <property type="nucleotide sequence ID" value="NZ_CP030041.1"/>
</dbReference>
<organism evidence="3 4">
    <name type="scientific">Echinicola strongylocentroti</name>
    <dbReference type="NCBI Taxonomy" id="1795355"/>
    <lineage>
        <taxon>Bacteria</taxon>
        <taxon>Pseudomonadati</taxon>
        <taxon>Bacteroidota</taxon>
        <taxon>Cytophagia</taxon>
        <taxon>Cytophagales</taxon>
        <taxon>Cyclobacteriaceae</taxon>
        <taxon>Echinicola</taxon>
    </lineage>
</organism>
<dbReference type="SUPFAM" id="SSF51338">
    <property type="entry name" value="Composite domain of metallo-dependent hydrolases"/>
    <property type="match status" value="1"/>
</dbReference>
<dbReference type="SUPFAM" id="SSF51556">
    <property type="entry name" value="Metallo-dependent hydrolases"/>
    <property type="match status" value="1"/>
</dbReference>
<keyword evidence="3" id="KW-0378">Hydrolase</keyword>
<dbReference type="KEGG" id="est:DN752_24005"/>
<dbReference type="EMBL" id="CP030041">
    <property type="protein sequence ID" value="AWW33339.1"/>
    <property type="molecule type" value="Genomic_DNA"/>
</dbReference>
<dbReference type="PANTHER" id="PTHR43135:SF3">
    <property type="entry name" value="ALPHA-D-RIBOSE 1-METHYLPHOSPHONATE 5-TRIPHOSPHATE DIPHOSPHATASE"/>
    <property type="match status" value="1"/>
</dbReference>
<dbReference type="Pfam" id="PF01979">
    <property type="entry name" value="Amidohydro_1"/>
    <property type="match status" value="1"/>
</dbReference>
<protein>
    <submittedName>
        <fullName evidence="3">Amidohydrolase</fullName>
    </submittedName>
</protein>
<proteinExistence type="predicted"/>
<reference evidence="3 4" key="1">
    <citation type="submission" date="2018-06" db="EMBL/GenBank/DDBJ databases">
        <title>Echinicola strongylocentroti sp. nov., isolated from a sea urchin Strongylocentrotus intermedius.</title>
        <authorList>
            <person name="Bae S.S."/>
        </authorList>
    </citation>
    <scope>NUCLEOTIDE SEQUENCE [LARGE SCALE GENOMIC DNA]</scope>
    <source>
        <strain evidence="3 4">MEBiC08714</strain>
    </source>
</reference>
<dbReference type="GO" id="GO:0016810">
    <property type="term" value="F:hydrolase activity, acting on carbon-nitrogen (but not peptide) bonds"/>
    <property type="evidence" value="ECO:0007669"/>
    <property type="project" value="InterPro"/>
</dbReference>
<dbReference type="InterPro" id="IPR011059">
    <property type="entry name" value="Metal-dep_hydrolase_composite"/>
</dbReference>